<organism evidence="1 2">
    <name type="scientific">Thermobifida alba</name>
    <name type="common">Thermomonospora alba</name>
    <dbReference type="NCBI Taxonomy" id="53522"/>
    <lineage>
        <taxon>Bacteria</taxon>
        <taxon>Bacillati</taxon>
        <taxon>Actinomycetota</taxon>
        <taxon>Actinomycetes</taxon>
        <taxon>Streptosporangiales</taxon>
        <taxon>Nocardiopsidaceae</taxon>
        <taxon>Thermobifida</taxon>
    </lineage>
</organism>
<protein>
    <submittedName>
        <fullName evidence="1">Uncharacterized protein</fullName>
    </submittedName>
</protein>
<dbReference type="Proteomes" id="UP000832041">
    <property type="component" value="Chromosome"/>
</dbReference>
<evidence type="ECO:0000313" key="2">
    <source>
        <dbReference type="Proteomes" id="UP000832041"/>
    </source>
</evidence>
<gene>
    <name evidence="1" type="ORF">FOF52_10545</name>
</gene>
<sequence>MSDTSDPAERPPERVLEAARAAYRSRRPDTLLATPLADSAADALPGLRRGPESGPRLLAFRAAESELHLHVTARGDTCDLVGQFVPAGRFAVQLRHAGGVASHSSDPGGAFVARFVPRGPVSLVCFPVDSAGPGLTVPWTLL</sequence>
<dbReference type="RefSeq" id="WP_248593647.1">
    <property type="nucleotide sequence ID" value="NZ_BAABEB010000002.1"/>
</dbReference>
<reference evidence="1 2" key="1">
    <citation type="submission" date="2020-04" db="EMBL/GenBank/DDBJ databases">
        <title>Thermobifida alba genome sequencing and assembly.</title>
        <authorList>
            <person name="Luzics S."/>
            <person name="Horvath B."/>
            <person name="Nagy I."/>
            <person name="Toth A."/>
            <person name="Nagy I."/>
            <person name="Kukolya J."/>
        </authorList>
    </citation>
    <scope>NUCLEOTIDE SEQUENCE [LARGE SCALE GENOMIC DNA]</scope>
    <source>
        <strain evidence="1 2">DSM 43795</strain>
    </source>
</reference>
<evidence type="ECO:0000313" key="1">
    <source>
        <dbReference type="EMBL" id="UPT21342.1"/>
    </source>
</evidence>
<accession>A0ABY4L0X8</accession>
<dbReference type="EMBL" id="CP051627">
    <property type="protein sequence ID" value="UPT21342.1"/>
    <property type="molecule type" value="Genomic_DNA"/>
</dbReference>
<keyword evidence="2" id="KW-1185">Reference proteome</keyword>
<name>A0ABY4L0X8_THEAE</name>
<proteinExistence type="predicted"/>